<evidence type="ECO:0000313" key="11">
    <source>
        <dbReference type="RefSeq" id="XP_048317997.2"/>
    </source>
</evidence>
<dbReference type="InterPro" id="IPR001563">
    <property type="entry name" value="Peptidase_S10"/>
</dbReference>
<dbReference type="PROSITE" id="PS00131">
    <property type="entry name" value="CARBOXYPEPT_SER_SER"/>
    <property type="match status" value="1"/>
</dbReference>
<feature type="transmembrane region" description="Helical" evidence="9">
    <location>
        <begin position="6"/>
        <end position="28"/>
    </location>
</feature>
<evidence type="ECO:0000256" key="3">
    <source>
        <dbReference type="ARBA" id="ARBA00022525"/>
    </source>
</evidence>
<dbReference type="InterPro" id="IPR033124">
    <property type="entry name" value="Ser_caboxypep_his_AS"/>
</dbReference>
<organism evidence="10 11">
    <name type="scientific">Ziziphus jujuba</name>
    <name type="common">Chinese jujube</name>
    <name type="synonym">Ziziphus sativa</name>
    <dbReference type="NCBI Taxonomy" id="326968"/>
    <lineage>
        <taxon>Eukaryota</taxon>
        <taxon>Viridiplantae</taxon>
        <taxon>Streptophyta</taxon>
        <taxon>Embryophyta</taxon>
        <taxon>Tracheophyta</taxon>
        <taxon>Spermatophyta</taxon>
        <taxon>Magnoliopsida</taxon>
        <taxon>eudicotyledons</taxon>
        <taxon>Gunneridae</taxon>
        <taxon>Pentapetalae</taxon>
        <taxon>rosids</taxon>
        <taxon>fabids</taxon>
        <taxon>Rosales</taxon>
        <taxon>Rhamnaceae</taxon>
        <taxon>Paliureae</taxon>
        <taxon>Ziziphus</taxon>
    </lineage>
</organism>
<keyword evidence="4 8" id="KW-0121">Carboxypeptidase</keyword>
<dbReference type="EC" id="3.4.16.-" evidence="8"/>
<name>A0ABM3I0B3_ZIZJJ</name>
<dbReference type="PRINTS" id="PR00724">
    <property type="entry name" value="CRBOXYPTASEC"/>
</dbReference>
<dbReference type="Proteomes" id="UP001652623">
    <property type="component" value="Chromosome 12"/>
</dbReference>
<dbReference type="SUPFAM" id="SSF53474">
    <property type="entry name" value="alpha/beta-Hydrolases"/>
    <property type="match status" value="1"/>
</dbReference>
<sequence length="473" mass="53123">DFGASFSSLSSPSFFFFFFSFFFFFFFFPTSQRYGSPLSSSISASTGVFPKEALPTKSGYLPVDRSSESAIFYAFYEAQKPTSPSLSQTPLLVWLQGGPGCSSMYGNFLELGPWRVKFQEQRHDSFTLEPNPGAWNRKFGILFLDNPIGAGFSMASSPQEIPRDELSVAKHLFIAITTFLQLNQSLKSRPLYIAGESYAGKYVPAIGYYILNKNAGQLTEHRRVNLAGIAIGNGLTDPVNQVATHASNAYFSGLINQRQKIELEKLQSEAIDLAKLGLWSQATNIRYAVMDSLQKMTGLATMFDYTKKVPYEINRVTRFLQNEVVKRALGVKESVGFHRCSDAVKNALHEDVMKSVKNMVEMVLKKKSKVLLYQGQYDLWDGVASTEAWVRTLGWEETGNFLMAERKVWKRDGKVAGYVQKWRNLSNVAVFGAGHLVPVDQPLNSQEMIENWVLDQGLFGEKDLLSNHWGTFS</sequence>
<evidence type="ECO:0000256" key="5">
    <source>
        <dbReference type="ARBA" id="ARBA00022670"/>
    </source>
</evidence>
<evidence type="ECO:0000256" key="9">
    <source>
        <dbReference type="SAM" id="Phobius"/>
    </source>
</evidence>
<evidence type="ECO:0000256" key="1">
    <source>
        <dbReference type="ARBA" id="ARBA00004613"/>
    </source>
</evidence>
<keyword evidence="6 8" id="KW-0378">Hydrolase</keyword>
<evidence type="ECO:0000313" key="10">
    <source>
        <dbReference type="Proteomes" id="UP001652623"/>
    </source>
</evidence>
<dbReference type="InterPro" id="IPR029058">
    <property type="entry name" value="AB_hydrolase_fold"/>
</dbReference>
<comment type="similarity">
    <text evidence="2 8">Belongs to the peptidase S10 family.</text>
</comment>
<keyword evidence="3" id="KW-0964">Secreted</keyword>
<dbReference type="Gene3D" id="3.40.50.1820">
    <property type="entry name" value="alpha/beta hydrolase"/>
    <property type="match status" value="1"/>
</dbReference>
<keyword evidence="9" id="KW-1133">Transmembrane helix</keyword>
<dbReference type="PANTHER" id="PTHR11802">
    <property type="entry name" value="SERINE PROTEASE FAMILY S10 SERINE CARBOXYPEPTIDASE"/>
    <property type="match status" value="1"/>
</dbReference>
<keyword evidence="9" id="KW-0812">Transmembrane</keyword>
<protein>
    <recommendedName>
        <fullName evidence="8">Carboxypeptidase</fullName>
        <ecNumber evidence="8">3.4.16.-</ecNumber>
    </recommendedName>
</protein>
<feature type="non-terminal residue" evidence="11">
    <location>
        <position position="1"/>
    </location>
</feature>
<reference evidence="11" key="1">
    <citation type="submission" date="2025-08" db="UniProtKB">
        <authorList>
            <consortium name="RefSeq"/>
        </authorList>
    </citation>
    <scope>IDENTIFICATION</scope>
    <source>
        <tissue evidence="11">Seedling</tissue>
    </source>
</reference>
<evidence type="ECO:0000256" key="2">
    <source>
        <dbReference type="ARBA" id="ARBA00009431"/>
    </source>
</evidence>
<gene>
    <name evidence="11" type="primary">LOC107407470</name>
</gene>
<keyword evidence="7" id="KW-0325">Glycoprotein</keyword>
<dbReference type="GeneID" id="107407470"/>
<dbReference type="Pfam" id="PF00450">
    <property type="entry name" value="Peptidase_S10"/>
    <property type="match status" value="1"/>
</dbReference>
<evidence type="ECO:0000256" key="4">
    <source>
        <dbReference type="ARBA" id="ARBA00022645"/>
    </source>
</evidence>
<comment type="subcellular location">
    <subcellularLocation>
        <location evidence="1">Secreted</location>
    </subcellularLocation>
</comment>
<keyword evidence="10" id="KW-1185">Reference proteome</keyword>
<evidence type="ECO:0000256" key="8">
    <source>
        <dbReference type="RuleBase" id="RU361156"/>
    </source>
</evidence>
<evidence type="ECO:0000256" key="6">
    <source>
        <dbReference type="ARBA" id="ARBA00022801"/>
    </source>
</evidence>
<dbReference type="PROSITE" id="PS00560">
    <property type="entry name" value="CARBOXYPEPT_SER_HIS"/>
    <property type="match status" value="1"/>
</dbReference>
<dbReference type="RefSeq" id="XP_048317997.2">
    <property type="nucleotide sequence ID" value="XM_048462040.2"/>
</dbReference>
<keyword evidence="9" id="KW-0472">Membrane</keyword>
<keyword evidence="5 8" id="KW-0645">Protease</keyword>
<dbReference type="InterPro" id="IPR018202">
    <property type="entry name" value="Ser_caboxypep_ser_AS"/>
</dbReference>
<dbReference type="PANTHER" id="PTHR11802:SF458">
    <property type="entry name" value="SERINE CARBOXYPEPTIDASE-LIKE 50"/>
    <property type="match status" value="1"/>
</dbReference>
<accession>A0ABM3I0B3</accession>
<proteinExistence type="inferred from homology"/>
<evidence type="ECO:0000256" key="7">
    <source>
        <dbReference type="ARBA" id="ARBA00023180"/>
    </source>
</evidence>